<dbReference type="Proteomes" id="UP000615003">
    <property type="component" value="Unassembled WGS sequence"/>
</dbReference>
<keyword evidence="2" id="KW-1185">Reference proteome</keyword>
<name>A0ABR9EU94_PSEVC</name>
<accession>A0ABR9EU94</accession>
<proteinExistence type="predicted"/>
<comment type="caution">
    <text evidence="1">The sequence shown here is derived from an EMBL/GenBank/DDBJ whole genome shotgun (WGS) entry which is preliminary data.</text>
</comment>
<evidence type="ECO:0000313" key="2">
    <source>
        <dbReference type="Proteomes" id="UP000615003"/>
    </source>
</evidence>
<dbReference type="EMBL" id="AQGW01000023">
    <property type="protein sequence ID" value="MBE0383988.1"/>
    <property type="molecule type" value="Genomic_DNA"/>
</dbReference>
<dbReference type="GeneID" id="93664042"/>
<sequence>MDLKIRLSLENVPVQAPLNDLSLDEQLPYWLNLYNIAMIEKLLSGLPIVPCNVLVLLMGAI</sequence>
<reference evidence="1 2" key="1">
    <citation type="submission" date="2015-06" db="EMBL/GenBank/DDBJ databases">
        <title>Genome sequence of Pseudoalteromonas carrageenovora.</title>
        <authorList>
            <person name="Xie B.-B."/>
            <person name="Rong J.-C."/>
            <person name="Qin Q.-L."/>
            <person name="Zhang Y.-Z."/>
        </authorList>
    </citation>
    <scope>NUCLEOTIDE SEQUENCE [LARGE SCALE GENOMIC DNA]</scope>
    <source>
        <strain evidence="1 2">IAM 12662</strain>
    </source>
</reference>
<organism evidence="1 2">
    <name type="scientific">Pseudoalteromonas carrageenovora IAM 12662</name>
    <dbReference type="NCBI Taxonomy" id="1314868"/>
    <lineage>
        <taxon>Bacteria</taxon>
        <taxon>Pseudomonadati</taxon>
        <taxon>Pseudomonadota</taxon>
        <taxon>Gammaproteobacteria</taxon>
        <taxon>Alteromonadales</taxon>
        <taxon>Pseudoalteromonadaceae</taxon>
        <taxon>Pseudoalteromonas</taxon>
    </lineage>
</organism>
<gene>
    <name evidence="1" type="ORF">PCARR_a2323</name>
</gene>
<evidence type="ECO:0000313" key="1">
    <source>
        <dbReference type="EMBL" id="MBE0383988.1"/>
    </source>
</evidence>
<evidence type="ECO:0008006" key="3">
    <source>
        <dbReference type="Google" id="ProtNLM"/>
    </source>
</evidence>
<protein>
    <recommendedName>
        <fullName evidence="3">DUF547 domain-containing protein</fullName>
    </recommendedName>
</protein>
<dbReference type="RefSeq" id="WP_104642938.1">
    <property type="nucleotide sequence ID" value="NZ_AQGW01000023.1"/>
</dbReference>